<dbReference type="Proteomes" id="UP000815325">
    <property type="component" value="Unassembled WGS sequence"/>
</dbReference>
<sequence length="103" mass="11293">GGPGVAMIGHIAELIETALANKDNLEALLERAAELMDVIIEKHVDQEELASCLEGKIRAPKKAGSRKYCNLMERLQDLLQVARRQLLSRAPLPTALVRSCAFT</sequence>
<evidence type="ECO:0000256" key="1">
    <source>
        <dbReference type="SAM" id="Coils"/>
    </source>
</evidence>
<evidence type="ECO:0000313" key="2">
    <source>
        <dbReference type="EMBL" id="KAF5825219.1"/>
    </source>
</evidence>
<keyword evidence="1" id="KW-0175">Coiled coil</keyword>
<comment type="caution">
    <text evidence="2">The sequence shown here is derived from an EMBL/GenBank/DDBJ whole genome shotgun (WGS) entry which is preliminary data.</text>
</comment>
<organism evidence="2 3">
    <name type="scientific">Dunaliella salina</name>
    <name type="common">Green alga</name>
    <name type="synonym">Protococcus salinus</name>
    <dbReference type="NCBI Taxonomy" id="3046"/>
    <lineage>
        <taxon>Eukaryota</taxon>
        <taxon>Viridiplantae</taxon>
        <taxon>Chlorophyta</taxon>
        <taxon>core chlorophytes</taxon>
        <taxon>Chlorophyceae</taxon>
        <taxon>CS clade</taxon>
        <taxon>Chlamydomonadales</taxon>
        <taxon>Dunaliellaceae</taxon>
        <taxon>Dunaliella</taxon>
    </lineage>
</organism>
<reference evidence="2" key="1">
    <citation type="submission" date="2017-08" db="EMBL/GenBank/DDBJ databases">
        <authorList>
            <person name="Polle J.E."/>
            <person name="Barry K."/>
            <person name="Cushman J."/>
            <person name="Schmutz J."/>
            <person name="Tran D."/>
            <person name="Hathwaick L.T."/>
            <person name="Yim W.C."/>
            <person name="Jenkins J."/>
            <person name="Mckie-Krisberg Z.M."/>
            <person name="Prochnik S."/>
            <person name="Lindquist E."/>
            <person name="Dockter R.B."/>
            <person name="Adam C."/>
            <person name="Molina H."/>
            <person name="Bunkerborg J."/>
            <person name="Jin E."/>
            <person name="Buchheim M."/>
            <person name="Magnuson J."/>
        </authorList>
    </citation>
    <scope>NUCLEOTIDE SEQUENCE</scope>
    <source>
        <strain evidence="2">CCAP 19/18</strain>
    </source>
</reference>
<protein>
    <submittedName>
        <fullName evidence="2">Uncharacterized protein</fullName>
    </submittedName>
</protein>
<keyword evidence="3" id="KW-1185">Reference proteome</keyword>
<proteinExistence type="predicted"/>
<accession>A0ABQ7FRI3</accession>
<feature type="non-terminal residue" evidence="2">
    <location>
        <position position="1"/>
    </location>
</feature>
<name>A0ABQ7FRI3_DUNSA</name>
<dbReference type="EMBL" id="MU074751">
    <property type="protein sequence ID" value="KAF5825219.1"/>
    <property type="molecule type" value="Genomic_DNA"/>
</dbReference>
<evidence type="ECO:0000313" key="3">
    <source>
        <dbReference type="Proteomes" id="UP000815325"/>
    </source>
</evidence>
<feature type="coiled-coil region" evidence="1">
    <location>
        <begin position="15"/>
        <end position="42"/>
    </location>
</feature>
<gene>
    <name evidence="2" type="ORF">DUNSADRAFT_13504</name>
</gene>